<comment type="caution">
    <text evidence="1">The sequence shown here is derived from an EMBL/GenBank/DDBJ whole genome shotgun (WGS) entry which is preliminary data.</text>
</comment>
<dbReference type="InParanoid" id="A0A1Y1UPG3"/>
<dbReference type="GeneID" id="33554247"/>
<protein>
    <submittedName>
        <fullName evidence="1">Uncharacterized protein</fullName>
    </submittedName>
</protein>
<sequence>MRHGEGVCENTEEVVNASQVGGSETVVSGGICGVQGRGRDSLVYIYMCVFTGGKQWALGVSRVPKRWRFRLSNLPLLLRLWVQTESTPPLNQSSGRVSSFAPSLWVLICDDDVSQANLLLRPGGFQRWRRGIHRQSLEIWCDHGVGQLWRREVEKGGVVPRRLVGRQPKLDQAEHSPRM</sequence>
<dbReference type="RefSeq" id="XP_021872888.1">
    <property type="nucleotide sequence ID" value="XM_022012439.1"/>
</dbReference>
<proteinExistence type="predicted"/>
<reference evidence="1 2" key="1">
    <citation type="submission" date="2017-03" db="EMBL/GenBank/DDBJ databases">
        <title>Widespread Adenine N6-methylation of Active Genes in Fungi.</title>
        <authorList>
            <consortium name="DOE Joint Genome Institute"/>
            <person name="Mondo S.J."/>
            <person name="Dannebaum R.O."/>
            <person name="Kuo R.C."/>
            <person name="Louie K.B."/>
            <person name="Bewick A.J."/>
            <person name="Labutti K."/>
            <person name="Haridas S."/>
            <person name="Kuo A."/>
            <person name="Salamov A."/>
            <person name="Ahrendt S.R."/>
            <person name="Lau R."/>
            <person name="Bowen B.P."/>
            <person name="Lipzen A."/>
            <person name="Sullivan W."/>
            <person name="Andreopoulos W.B."/>
            <person name="Clum A."/>
            <person name="Lindquist E."/>
            <person name="Daum C."/>
            <person name="Northen T.R."/>
            <person name="Ramamoorthy G."/>
            <person name="Schmitz R.J."/>
            <person name="Gryganskyi A."/>
            <person name="Culley D."/>
            <person name="Magnuson J."/>
            <person name="James T.Y."/>
            <person name="O'Malley M.A."/>
            <person name="Stajich J.E."/>
            <person name="Spatafora J.W."/>
            <person name="Visel A."/>
            <person name="Grigoriev I.V."/>
        </authorList>
    </citation>
    <scope>NUCLEOTIDE SEQUENCE [LARGE SCALE GENOMIC DNA]</scope>
    <source>
        <strain evidence="1 2">NRRL Y-17943</strain>
    </source>
</reference>
<dbReference type="AlphaFoldDB" id="A0A1Y1UPG3"/>
<evidence type="ECO:0000313" key="2">
    <source>
        <dbReference type="Proteomes" id="UP000193218"/>
    </source>
</evidence>
<dbReference type="Proteomes" id="UP000193218">
    <property type="component" value="Unassembled WGS sequence"/>
</dbReference>
<name>A0A1Y1UPG3_9TREE</name>
<keyword evidence="2" id="KW-1185">Reference proteome</keyword>
<gene>
    <name evidence="1" type="ORF">BD324DRAFT_305012</name>
</gene>
<dbReference type="EMBL" id="NBSH01000003">
    <property type="protein sequence ID" value="ORX39025.1"/>
    <property type="molecule type" value="Genomic_DNA"/>
</dbReference>
<evidence type="ECO:0000313" key="1">
    <source>
        <dbReference type="EMBL" id="ORX39025.1"/>
    </source>
</evidence>
<accession>A0A1Y1UPG3</accession>
<organism evidence="1 2">
    <name type="scientific">Kockovaella imperatae</name>
    <dbReference type="NCBI Taxonomy" id="4999"/>
    <lineage>
        <taxon>Eukaryota</taxon>
        <taxon>Fungi</taxon>
        <taxon>Dikarya</taxon>
        <taxon>Basidiomycota</taxon>
        <taxon>Agaricomycotina</taxon>
        <taxon>Tremellomycetes</taxon>
        <taxon>Tremellales</taxon>
        <taxon>Cuniculitremaceae</taxon>
        <taxon>Kockovaella</taxon>
    </lineage>
</organism>